<dbReference type="EMBL" id="SNRW01046925">
    <property type="protein sequence ID" value="KAA6316635.1"/>
    <property type="molecule type" value="Genomic_DNA"/>
</dbReference>
<dbReference type="SUPFAM" id="SSF69340">
    <property type="entry name" value="C-terminal domain of adenylylcyclase associated protein"/>
    <property type="match status" value="1"/>
</dbReference>
<dbReference type="GO" id="GO:0005737">
    <property type="term" value="C:cytoplasm"/>
    <property type="evidence" value="ECO:0007669"/>
    <property type="project" value="TreeGrafter"/>
</dbReference>
<evidence type="ECO:0000256" key="1">
    <source>
        <dbReference type="ARBA" id="ARBA00007659"/>
    </source>
</evidence>
<name>A0A5J4Q4H5_9EUKA</name>
<protein>
    <recommendedName>
        <fullName evidence="3">C-CAP/cofactor C-like domain-containing protein</fullName>
    </recommendedName>
</protein>
<dbReference type="InterPro" id="IPR001837">
    <property type="entry name" value="Adenylate_cyclase-assoc_CAP"/>
</dbReference>
<dbReference type="OrthoDB" id="1601at2759"/>
<organism evidence="4 5">
    <name type="scientific">Streblomastix strix</name>
    <dbReference type="NCBI Taxonomy" id="222440"/>
    <lineage>
        <taxon>Eukaryota</taxon>
        <taxon>Metamonada</taxon>
        <taxon>Preaxostyla</taxon>
        <taxon>Oxymonadida</taxon>
        <taxon>Streblomastigidae</taxon>
        <taxon>Streblomastix</taxon>
    </lineage>
</organism>
<dbReference type="InterPro" id="IPR013912">
    <property type="entry name" value="Adenylate_cyclase-assoc_CAP_C"/>
</dbReference>
<dbReference type="PANTHER" id="PTHR10652">
    <property type="entry name" value="ADENYLYL CYCLASE-ASSOCIATED PROTEIN"/>
    <property type="match status" value="1"/>
</dbReference>
<dbReference type="PANTHER" id="PTHR10652:SF0">
    <property type="entry name" value="ADENYLYL CYCLASE-ASSOCIATED PROTEIN"/>
    <property type="match status" value="1"/>
</dbReference>
<dbReference type="AlphaFoldDB" id="A0A5J4Q4H5"/>
<dbReference type="InterPro" id="IPR036223">
    <property type="entry name" value="CAP_C_sf"/>
</dbReference>
<evidence type="ECO:0000256" key="2">
    <source>
        <dbReference type="SAM" id="MobiDB-lite"/>
    </source>
</evidence>
<evidence type="ECO:0000259" key="3">
    <source>
        <dbReference type="PROSITE" id="PS51329"/>
    </source>
</evidence>
<feature type="domain" description="C-CAP/cofactor C-like" evidence="3">
    <location>
        <begin position="38"/>
        <end position="125"/>
    </location>
</feature>
<dbReference type="Pfam" id="PF08603">
    <property type="entry name" value="CAP_C"/>
    <property type="match status" value="1"/>
</dbReference>
<dbReference type="GO" id="GO:0019933">
    <property type="term" value="P:cAMP-mediated signaling"/>
    <property type="evidence" value="ECO:0007669"/>
    <property type="project" value="TreeGrafter"/>
</dbReference>
<accession>A0A5J4Q4H5</accession>
<sequence length="125" mass="13773">MQVKPEEKTKNRPPEERVGVVPSEITPAKQAAPAAVAPTVAKKIKDPVFKNVMGTLKVENQVDNKDLDFTSEKQSQSIYIFNCKNTVLKVHNKIKSITIDKSVNVGVVVEDVISSIECINQKDIA</sequence>
<evidence type="ECO:0000313" key="5">
    <source>
        <dbReference type="Proteomes" id="UP000324800"/>
    </source>
</evidence>
<evidence type="ECO:0000313" key="4">
    <source>
        <dbReference type="EMBL" id="KAA6316635.1"/>
    </source>
</evidence>
<dbReference type="GO" id="GO:0003779">
    <property type="term" value="F:actin binding"/>
    <property type="evidence" value="ECO:0007669"/>
    <property type="project" value="InterPro"/>
</dbReference>
<feature type="region of interest" description="Disordered" evidence="2">
    <location>
        <begin position="1"/>
        <end position="20"/>
    </location>
</feature>
<reference evidence="4 5" key="1">
    <citation type="submission" date="2019-03" db="EMBL/GenBank/DDBJ databases">
        <title>Single cell metagenomics reveals metabolic interactions within the superorganism composed of flagellate Streblomastix strix and complex community of Bacteroidetes bacteria on its surface.</title>
        <authorList>
            <person name="Treitli S.C."/>
            <person name="Kolisko M."/>
            <person name="Husnik F."/>
            <person name="Keeling P."/>
            <person name="Hampl V."/>
        </authorList>
    </citation>
    <scope>NUCLEOTIDE SEQUENCE [LARGE SCALE GENOMIC DNA]</scope>
    <source>
        <strain evidence="4">ST1C</strain>
    </source>
</reference>
<dbReference type="InterPro" id="IPR016098">
    <property type="entry name" value="CAP/MinC_C"/>
</dbReference>
<comment type="similarity">
    <text evidence="1">Belongs to the CAP family.</text>
</comment>
<dbReference type="InterPro" id="IPR017901">
    <property type="entry name" value="C-CAP_CF_C-like"/>
</dbReference>
<comment type="caution">
    <text evidence="4">The sequence shown here is derived from an EMBL/GenBank/DDBJ whole genome shotgun (WGS) entry which is preliminary data.</text>
</comment>
<dbReference type="Gene3D" id="2.160.20.70">
    <property type="match status" value="1"/>
</dbReference>
<gene>
    <name evidence="4" type="ORF">EZS28_055232</name>
</gene>
<dbReference type="GO" id="GO:0008179">
    <property type="term" value="F:adenylate cyclase binding"/>
    <property type="evidence" value="ECO:0007669"/>
    <property type="project" value="TreeGrafter"/>
</dbReference>
<proteinExistence type="inferred from homology"/>
<feature type="compositionally biased region" description="Basic and acidic residues" evidence="2">
    <location>
        <begin position="1"/>
        <end position="18"/>
    </location>
</feature>
<dbReference type="Proteomes" id="UP000324800">
    <property type="component" value="Unassembled WGS sequence"/>
</dbReference>
<dbReference type="GO" id="GO:0007015">
    <property type="term" value="P:actin filament organization"/>
    <property type="evidence" value="ECO:0007669"/>
    <property type="project" value="TreeGrafter"/>
</dbReference>
<feature type="non-terminal residue" evidence="4">
    <location>
        <position position="125"/>
    </location>
</feature>
<dbReference type="PROSITE" id="PS51329">
    <property type="entry name" value="C_CAP_COFACTOR_C"/>
    <property type="match status" value="1"/>
</dbReference>